<organism evidence="4 5">
    <name type="scientific">Eremothecium cymbalariae (strain CBS 270.75 / DBVPG 7215 / KCTC 17166 / NRRL Y-17582)</name>
    <name type="common">Yeast</name>
    <dbReference type="NCBI Taxonomy" id="931890"/>
    <lineage>
        <taxon>Eukaryota</taxon>
        <taxon>Fungi</taxon>
        <taxon>Dikarya</taxon>
        <taxon>Ascomycota</taxon>
        <taxon>Saccharomycotina</taxon>
        <taxon>Saccharomycetes</taxon>
        <taxon>Saccharomycetales</taxon>
        <taxon>Saccharomycetaceae</taxon>
        <taxon>Eremothecium</taxon>
    </lineage>
</organism>
<dbReference type="Proteomes" id="UP000006790">
    <property type="component" value="Chromosome 7"/>
</dbReference>
<dbReference type="GO" id="GO:0005737">
    <property type="term" value="C:cytoplasm"/>
    <property type="evidence" value="ECO:0007669"/>
    <property type="project" value="EnsemblFungi"/>
</dbReference>
<dbReference type="SUPFAM" id="SSF52540">
    <property type="entry name" value="P-loop containing nucleoside triphosphate hydrolases"/>
    <property type="match status" value="1"/>
</dbReference>
<evidence type="ECO:0000313" key="4">
    <source>
        <dbReference type="EMBL" id="AET41234.1"/>
    </source>
</evidence>
<dbReference type="GO" id="GO:0005524">
    <property type="term" value="F:ATP binding"/>
    <property type="evidence" value="ECO:0007669"/>
    <property type="project" value="UniProtKB-KW"/>
</dbReference>
<dbReference type="GO" id="GO:0006357">
    <property type="term" value="P:regulation of transcription by RNA polymerase II"/>
    <property type="evidence" value="ECO:0007669"/>
    <property type="project" value="EnsemblFungi"/>
</dbReference>
<comment type="similarity">
    <text evidence="3">Belongs to the KTI12 family.</text>
</comment>
<evidence type="ECO:0000313" key="5">
    <source>
        <dbReference type="Proteomes" id="UP000006790"/>
    </source>
</evidence>
<dbReference type="GO" id="GO:0005634">
    <property type="term" value="C:nucleus"/>
    <property type="evidence" value="ECO:0007669"/>
    <property type="project" value="EnsemblFungi"/>
</dbReference>
<dbReference type="HOGENOM" id="CLU_027147_2_0_1"/>
<evidence type="ECO:0000256" key="2">
    <source>
        <dbReference type="ARBA" id="ARBA00022840"/>
    </source>
</evidence>
<dbReference type="GeneID" id="11469775"/>
<protein>
    <recommendedName>
        <fullName evidence="6">Protein KTI12</fullName>
    </recommendedName>
</protein>
<name>G8JWL9_ERECY</name>
<sequence>MPLILFTGFPSSGKTSYARELQKLLQEKVNSDPALSSYSVIYHSDATLGIKHSDYTSSHSEKCARSKIISVVKRDLSRTNILIIDSLNYIKGFRYQLHCEVKNISTTYCVVHCLAARDKIAEWNAQREDNWDVNLLQELIQRYEEPNPATRWDSPLFSVISGEDKLQDVVNADGMLKALFPQLYRERVDRDAEKILQGLKPSNATILKPAAQANLVQVLDSETQTVVRQIMEHLRSNVVSGHVRVIVSACKDINHPDCHYVELPNDKISMAQLQRIRRQFVQMNRLRNMEKDRIVPLFTAYLNANLENGL</sequence>
<proteinExistence type="inferred from homology"/>
<dbReference type="AlphaFoldDB" id="G8JWL9"/>
<evidence type="ECO:0008006" key="6">
    <source>
        <dbReference type="Google" id="ProtNLM"/>
    </source>
</evidence>
<reference evidence="5" key="1">
    <citation type="journal article" date="2012" name="G3 (Bethesda)">
        <title>Pichia sorbitophila, an interspecies yeast hybrid reveals early steps of genome resolution following polyploidization.</title>
        <authorList>
            <person name="Leh Louis V."/>
            <person name="Despons L."/>
            <person name="Friedrich A."/>
            <person name="Martin T."/>
            <person name="Durrens P."/>
            <person name="Casaregola S."/>
            <person name="Neuveglise C."/>
            <person name="Fairhead C."/>
            <person name="Marck C."/>
            <person name="Cruz J.A."/>
            <person name="Straub M.L."/>
            <person name="Kugler V."/>
            <person name="Sacerdot C."/>
            <person name="Uzunov Z."/>
            <person name="Thierry A."/>
            <person name="Weiss S."/>
            <person name="Bleykasten C."/>
            <person name="De Montigny J."/>
            <person name="Jacques N."/>
            <person name="Jung P."/>
            <person name="Lemaire M."/>
            <person name="Mallet S."/>
            <person name="Morel G."/>
            <person name="Richard G.F."/>
            <person name="Sarkar A."/>
            <person name="Savel G."/>
            <person name="Schacherer J."/>
            <person name="Seret M.L."/>
            <person name="Talla E."/>
            <person name="Samson G."/>
            <person name="Jubin C."/>
            <person name="Poulain J."/>
            <person name="Vacherie B."/>
            <person name="Barbe V."/>
            <person name="Pelletier E."/>
            <person name="Sherman D.J."/>
            <person name="Westhof E."/>
            <person name="Weissenbach J."/>
            <person name="Baret P.V."/>
            <person name="Wincker P."/>
            <person name="Gaillardin C."/>
            <person name="Dujon B."/>
            <person name="Souciet J.L."/>
        </authorList>
    </citation>
    <scope>NUCLEOTIDE SEQUENCE [LARGE SCALE GENOMIC DNA]</scope>
    <source>
        <strain evidence="5">CBS 270.75 / DBVPG 7215 / KCTC 17166 / NRRL Y-17582</strain>
    </source>
</reference>
<dbReference type="InterPro" id="IPR013641">
    <property type="entry name" value="KTI12/PSTK"/>
</dbReference>
<dbReference type="InterPro" id="IPR027417">
    <property type="entry name" value="P-loop_NTPase"/>
</dbReference>
<dbReference type="GO" id="GO:0002098">
    <property type="term" value="P:tRNA wobble uridine modification"/>
    <property type="evidence" value="ECO:0007669"/>
    <property type="project" value="EnsemblFungi"/>
</dbReference>
<keyword evidence="1" id="KW-0547">Nucleotide-binding</keyword>
<gene>
    <name evidence="4" type="ordered locus">Ecym_7408</name>
</gene>
<dbReference type="KEGG" id="erc:Ecym_7408"/>
<dbReference type="OMA" id="THSRWDK"/>
<dbReference type="Pfam" id="PF08433">
    <property type="entry name" value="KTI12"/>
    <property type="match status" value="1"/>
</dbReference>
<dbReference type="GO" id="GO:0003682">
    <property type="term" value="F:chromatin binding"/>
    <property type="evidence" value="ECO:0007669"/>
    <property type="project" value="EnsemblFungi"/>
</dbReference>
<dbReference type="PANTHER" id="PTHR12435">
    <property type="match status" value="1"/>
</dbReference>
<dbReference type="EMBL" id="CP002503">
    <property type="protein sequence ID" value="AET41234.1"/>
    <property type="molecule type" value="Genomic_DNA"/>
</dbReference>
<dbReference type="RefSeq" id="XP_003648051.1">
    <property type="nucleotide sequence ID" value="XM_003648003.1"/>
</dbReference>
<keyword evidence="5" id="KW-1185">Reference proteome</keyword>
<dbReference type="InParanoid" id="G8JWL9"/>
<accession>G8JWL9</accession>
<dbReference type="Gene3D" id="3.40.50.300">
    <property type="entry name" value="P-loop containing nucleotide triphosphate hydrolases"/>
    <property type="match status" value="1"/>
</dbReference>
<dbReference type="STRING" id="931890.G8JWL9"/>
<dbReference type="FunCoup" id="G8JWL9">
    <property type="interactions" value="649"/>
</dbReference>
<dbReference type="OrthoDB" id="9972657at2759"/>
<evidence type="ECO:0000256" key="3">
    <source>
        <dbReference type="ARBA" id="ARBA00025768"/>
    </source>
</evidence>
<evidence type="ECO:0000256" key="1">
    <source>
        <dbReference type="ARBA" id="ARBA00022741"/>
    </source>
</evidence>
<dbReference type="eggNOG" id="KOG3062">
    <property type="taxonomic scope" value="Eukaryota"/>
</dbReference>
<keyword evidence="2" id="KW-0067">ATP-binding</keyword>